<dbReference type="Proteomes" id="UP000593579">
    <property type="component" value="Unassembled WGS sequence"/>
</dbReference>
<keyword evidence="8 17" id="KW-0255">Endonuclease</keyword>
<keyword evidence="11 17" id="KW-0378">Hydrolase</keyword>
<comment type="caution">
    <text evidence="20">The sequence shown here is derived from an EMBL/GenBank/DDBJ whole genome shotgun (WGS) entry which is preliminary data.</text>
</comment>
<keyword evidence="21" id="KW-1185">Reference proteome</keyword>
<gene>
    <name evidence="20" type="ORF">Gogos_000222</name>
</gene>
<dbReference type="GO" id="GO:0005634">
    <property type="term" value="C:nucleus"/>
    <property type="evidence" value="ECO:0007669"/>
    <property type="project" value="UniProtKB-SubCell"/>
</dbReference>
<evidence type="ECO:0000256" key="11">
    <source>
        <dbReference type="ARBA" id="ARBA00022801"/>
    </source>
</evidence>
<dbReference type="GO" id="GO:0003677">
    <property type="term" value="F:DNA binding"/>
    <property type="evidence" value="ECO:0007669"/>
    <property type="project" value="UniProtKB-UniRule"/>
</dbReference>
<keyword evidence="5" id="KW-0132">Cell division</keyword>
<keyword evidence="6 17" id="KW-0540">Nuclease</keyword>
<keyword evidence="15 17" id="KW-0539">Nucleus</keyword>
<evidence type="ECO:0000256" key="18">
    <source>
        <dbReference type="SAM" id="MobiDB-lite"/>
    </source>
</evidence>
<dbReference type="GO" id="GO:0046872">
    <property type="term" value="F:metal ion binding"/>
    <property type="evidence" value="ECO:0007669"/>
    <property type="project" value="UniProtKB-UniRule"/>
</dbReference>
<keyword evidence="7 17" id="KW-0479">Metal-binding</keyword>
<dbReference type="CDD" id="cd21036">
    <property type="entry name" value="WH_MUS81"/>
    <property type="match status" value="1"/>
</dbReference>
<evidence type="ECO:0000256" key="13">
    <source>
        <dbReference type="ARBA" id="ARBA00023172"/>
    </source>
</evidence>
<evidence type="ECO:0000256" key="1">
    <source>
        <dbReference type="ARBA" id="ARBA00001946"/>
    </source>
</evidence>
<feature type="domain" description="ERCC4" evidence="19">
    <location>
        <begin position="397"/>
        <end position="533"/>
    </location>
</feature>
<dbReference type="GO" id="GO:0006308">
    <property type="term" value="P:DNA catabolic process"/>
    <property type="evidence" value="ECO:0007669"/>
    <property type="project" value="UniProtKB-UniRule"/>
</dbReference>
<dbReference type="EMBL" id="JABEZY010000013">
    <property type="protein sequence ID" value="MBA0751287.1"/>
    <property type="molecule type" value="Genomic_DNA"/>
</dbReference>
<dbReference type="GO" id="GO:0000727">
    <property type="term" value="P:double-strand break repair via break-induced replication"/>
    <property type="evidence" value="ECO:0007669"/>
    <property type="project" value="UniProtKB-UniRule"/>
</dbReference>
<keyword evidence="16" id="KW-0469">Meiosis</keyword>
<dbReference type="OrthoDB" id="5963188at2759"/>
<comment type="similarity">
    <text evidence="3 17">Belongs to the XPF family.</text>
</comment>
<dbReference type="InterPro" id="IPR033309">
    <property type="entry name" value="Mus81"/>
</dbReference>
<proteinExistence type="inferred from homology"/>
<comment type="subunit">
    <text evidence="17">Interacts with EME1.</text>
</comment>
<dbReference type="FunFam" id="1.10.10.10:FF:000307">
    <property type="entry name" value="Crossover junction endonuclease MUS81"/>
    <property type="match status" value="1"/>
</dbReference>
<evidence type="ECO:0000256" key="3">
    <source>
        <dbReference type="ARBA" id="ARBA00010015"/>
    </source>
</evidence>
<dbReference type="EC" id="3.1.22.-" evidence="17"/>
<dbReference type="GO" id="GO:0051301">
    <property type="term" value="P:cell division"/>
    <property type="evidence" value="ECO:0007669"/>
    <property type="project" value="UniProtKB-KW"/>
</dbReference>
<keyword evidence="13 17" id="KW-0233">DNA recombination</keyword>
<evidence type="ECO:0000256" key="2">
    <source>
        <dbReference type="ARBA" id="ARBA00004123"/>
    </source>
</evidence>
<dbReference type="GO" id="GO:0048257">
    <property type="term" value="F:3'-flap endonuclease activity"/>
    <property type="evidence" value="ECO:0007669"/>
    <property type="project" value="TreeGrafter"/>
</dbReference>
<evidence type="ECO:0000256" key="4">
    <source>
        <dbReference type="ARBA" id="ARBA00017114"/>
    </source>
</evidence>
<evidence type="ECO:0000256" key="5">
    <source>
        <dbReference type="ARBA" id="ARBA00022618"/>
    </source>
</evidence>
<dbReference type="SUPFAM" id="SSF52980">
    <property type="entry name" value="Restriction endonuclease-like"/>
    <property type="match status" value="1"/>
</dbReference>
<name>A0A7J9CS16_GOSGO</name>
<comment type="function">
    <text evidence="17">Interacts with EME1 to form a DNA structure-specific endonuclease with substrate preference for branched DNA structures with a 5'-end at the branch nick. Typical substrates include 3'-flap structures, D-loops, replication forks and nicked Holliday junctions. May be required in mitosis for the processing of stalled or collapsed replication fork intermediates. May be required in meiosis for the repair of meiosis-specific double strand breaks subsequent to single-end invasion (SEI).</text>
</comment>
<evidence type="ECO:0000256" key="16">
    <source>
        <dbReference type="ARBA" id="ARBA00023254"/>
    </source>
</evidence>
<dbReference type="Gene3D" id="1.10.10.10">
    <property type="entry name" value="Winged helix-like DNA-binding domain superfamily/Winged helix DNA-binding domain"/>
    <property type="match status" value="1"/>
</dbReference>
<accession>A0A7J9CS16</accession>
<evidence type="ECO:0000259" key="19">
    <source>
        <dbReference type="SMART" id="SM00891"/>
    </source>
</evidence>
<organism evidence="20 21">
    <name type="scientific">Gossypium gossypioides</name>
    <name type="common">Mexican cotton</name>
    <name type="synonym">Selera gossypioides</name>
    <dbReference type="NCBI Taxonomy" id="34282"/>
    <lineage>
        <taxon>Eukaryota</taxon>
        <taxon>Viridiplantae</taxon>
        <taxon>Streptophyta</taxon>
        <taxon>Embryophyta</taxon>
        <taxon>Tracheophyta</taxon>
        <taxon>Spermatophyta</taxon>
        <taxon>Magnoliopsida</taxon>
        <taxon>eudicotyledons</taxon>
        <taxon>Gunneridae</taxon>
        <taxon>Pentapetalae</taxon>
        <taxon>rosids</taxon>
        <taxon>malvids</taxon>
        <taxon>Malvales</taxon>
        <taxon>Malvaceae</taxon>
        <taxon>Malvoideae</taxon>
        <taxon>Gossypium</taxon>
    </lineage>
</organism>
<sequence length="742" mass="83813">MEKNRRVLCPENEELANYLLQKRQELADKPKGIKENTDVTLSKAYNNICNAQHPIKTLKDLNDIKGVGKWILVLMRGYFDSGSGSSESEEITRKGKNTKGNRRYLPQKNSVAYALLITLYRETADGNEFMHKQDLIDAAEASGLSRAPIVPEKGKGKPSQFGTSPRDWYSGWSCMSMLIKKGLVVKSSCPAKYMLTPEGKEAARECLMKSKMEDPLENLVDVERLSQPDTQDAFVQDLCHSDSDIEEINERAAFKRKTSIDVPLGCLDRCTRMGYSKEQVLSAFAEVSETSKNKEISSLWPAVLCRLREDQVYGQEAHNGVQSTWMQSSKNGGDMPNLCTMRACSSSVCELQFILAPVSQICYDERPSSDGLTADMNVLSVPPLSFGEKFEDTYEVILILDDREQFTSQGLVRHIIVFLVDVNLQVSTSGEVSDVNVSCVIYTVAVLQVRRLPIGDGIWIARHKHLSSEYVLDFIVERKKVADLRSSIRDNRYKDQKLRLLVCFDLDLSSVPSLSARVRSGLKKLIFLVEGDPNTSEAAESIKTACFTTEILEGFDVQRTSGLHDTLRKYACLTRAIAQYYKLHLPEDHSKLSGVCPPFNEFIKRCQELDKMTVSDVFSIQLMQVPQVTEEVAIAVVDLYPTLVSLANAYSLLEGDVCAQEEMLRKQSNNKVSSVAISINPEMIEPKLIASVWVLGWGFVPRVTRKCIPSMFRAWFLEQDKISWLDREMIRIYWFGTRYWVD</sequence>
<comment type="subcellular location">
    <subcellularLocation>
        <location evidence="2 17">Nucleus</location>
    </subcellularLocation>
</comment>
<keyword evidence="14 17" id="KW-0234">DNA repair</keyword>
<keyword evidence="10" id="KW-0498">Mitosis</keyword>
<evidence type="ECO:0000256" key="12">
    <source>
        <dbReference type="ARBA" id="ARBA00022842"/>
    </source>
</evidence>
<dbReference type="AlphaFoldDB" id="A0A7J9CS16"/>
<dbReference type="InterPro" id="IPR036388">
    <property type="entry name" value="WH-like_DNA-bd_sf"/>
</dbReference>
<protein>
    <recommendedName>
        <fullName evidence="4 17">Crossover junction endonuclease MUS81</fullName>
        <ecNumber evidence="17">3.1.22.-</ecNumber>
    </recommendedName>
</protein>
<evidence type="ECO:0000256" key="7">
    <source>
        <dbReference type="ARBA" id="ARBA00022723"/>
    </source>
</evidence>
<keyword evidence="12 17" id="KW-0460">Magnesium</keyword>
<evidence type="ECO:0000313" key="21">
    <source>
        <dbReference type="Proteomes" id="UP000593579"/>
    </source>
</evidence>
<dbReference type="PANTHER" id="PTHR13451">
    <property type="entry name" value="CLASS II CROSSOVER JUNCTION ENDONUCLEASE MUS81"/>
    <property type="match status" value="1"/>
</dbReference>
<dbReference type="InterPro" id="IPR011335">
    <property type="entry name" value="Restrct_endonuc-II-like"/>
</dbReference>
<evidence type="ECO:0000256" key="9">
    <source>
        <dbReference type="ARBA" id="ARBA00022763"/>
    </source>
</evidence>
<dbReference type="InterPro" id="IPR042530">
    <property type="entry name" value="EME1/EME2_C"/>
</dbReference>
<dbReference type="InterPro" id="IPR006166">
    <property type="entry name" value="ERCC4_domain"/>
</dbReference>
<comment type="cofactor">
    <cofactor evidence="1 17">
        <name>Mg(2+)</name>
        <dbReference type="ChEBI" id="CHEBI:18420"/>
    </cofactor>
</comment>
<dbReference type="GO" id="GO:0031573">
    <property type="term" value="P:mitotic intra-S DNA damage checkpoint signaling"/>
    <property type="evidence" value="ECO:0007669"/>
    <property type="project" value="TreeGrafter"/>
</dbReference>
<dbReference type="Pfam" id="PF21136">
    <property type="entry name" value="WHD_MUS81"/>
    <property type="match status" value="1"/>
</dbReference>
<dbReference type="InterPro" id="IPR047416">
    <property type="entry name" value="XPF_nuclease_Mus81"/>
</dbReference>
<evidence type="ECO:0000313" key="20">
    <source>
        <dbReference type="EMBL" id="MBA0751287.1"/>
    </source>
</evidence>
<evidence type="ECO:0000256" key="14">
    <source>
        <dbReference type="ARBA" id="ARBA00023204"/>
    </source>
</evidence>
<dbReference type="GO" id="GO:0000712">
    <property type="term" value="P:resolution of meiotic recombination intermediates"/>
    <property type="evidence" value="ECO:0007669"/>
    <property type="project" value="TreeGrafter"/>
</dbReference>
<dbReference type="InterPro" id="IPR047417">
    <property type="entry name" value="WHD_MUS81"/>
</dbReference>
<dbReference type="GO" id="GO:0008821">
    <property type="term" value="F:crossover junction DNA endonuclease activity"/>
    <property type="evidence" value="ECO:0007669"/>
    <property type="project" value="UniProtKB-UniRule"/>
</dbReference>
<reference evidence="20 21" key="1">
    <citation type="journal article" date="2019" name="Genome Biol. Evol.">
        <title>Insights into the evolution of the New World diploid cottons (Gossypium, subgenus Houzingenia) based on genome sequencing.</title>
        <authorList>
            <person name="Grover C.E."/>
            <person name="Arick M.A. 2nd"/>
            <person name="Thrash A."/>
            <person name="Conover J.L."/>
            <person name="Sanders W.S."/>
            <person name="Peterson D.G."/>
            <person name="Frelichowski J.E."/>
            <person name="Scheffler J.A."/>
            <person name="Scheffler B.E."/>
            <person name="Wendel J.F."/>
        </authorList>
    </citation>
    <scope>NUCLEOTIDE SEQUENCE [LARGE SCALE GENOMIC DNA]</scope>
    <source>
        <strain evidence="20">5</strain>
        <tissue evidence="20">Leaf</tissue>
    </source>
</reference>
<keyword evidence="10" id="KW-0131">Cell cycle</keyword>
<dbReference type="CDD" id="cd20074">
    <property type="entry name" value="XPF_nuclease_Mus81"/>
    <property type="match status" value="1"/>
</dbReference>
<dbReference type="Pfam" id="PF02732">
    <property type="entry name" value="ERCC4"/>
    <property type="match status" value="1"/>
</dbReference>
<evidence type="ECO:0000256" key="8">
    <source>
        <dbReference type="ARBA" id="ARBA00022759"/>
    </source>
</evidence>
<evidence type="ECO:0000256" key="15">
    <source>
        <dbReference type="ARBA" id="ARBA00023242"/>
    </source>
</evidence>
<dbReference type="GO" id="GO:0048476">
    <property type="term" value="C:Holliday junction resolvase complex"/>
    <property type="evidence" value="ECO:0007669"/>
    <property type="project" value="UniProtKB-UniRule"/>
</dbReference>
<dbReference type="Gene3D" id="3.40.50.10130">
    <property type="match status" value="1"/>
</dbReference>
<keyword evidence="9 17" id="KW-0227">DNA damage</keyword>
<dbReference type="Gene3D" id="1.10.150.670">
    <property type="entry name" value="Crossover junction endonuclease EME1, DNA-binding domain"/>
    <property type="match status" value="1"/>
</dbReference>
<evidence type="ECO:0000256" key="6">
    <source>
        <dbReference type="ARBA" id="ARBA00022722"/>
    </source>
</evidence>
<dbReference type="SMART" id="SM00891">
    <property type="entry name" value="ERCC4"/>
    <property type="match status" value="1"/>
</dbReference>
<evidence type="ECO:0000256" key="10">
    <source>
        <dbReference type="ARBA" id="ARBA00022776"/>
    </source>
</evidence>
<dbReference type="FunFam" id="3.40.50.10130:FF:000005">
    <property type="entry name" value="crossover junction endonuclease MUS81 isoform X1"/>
    <property type="match status" value="1"/>
</dbReference>
<feature type="region of interest" description="Disordered" evidence="18">
    <location>
        <begin position="81"/>
        <end position="103"/>
    </location>
</feature>
<dbReference type="PANTHER" id="PTHR13451:SF0">
    <property type="entry name" value="CROSSOVER JUNCTION ENDONUCLEASE MUS81"/>
    <property type="match status" value="1"/>
</dbReference>
<evidence type="ECO:0000256" key="17">
    <source>
        <dbReference type="RuleBase" id="RU369042"/>
    </source>
</evidence>